<evidence type="ECO:0000313" key="2">
    <source>
        <dbReference type="EMBL" id="AKA68605.1"/>
    </source>
</evidence>
<name>A0A0E3JY60_CLOSL</name>
<keyword evidence="1" id="KW-1133">Transmembrane helix</keyword>
<evidence type="ECO:0008006" key="4">
    <source>
        <dbReference type="Google" id="ProtNLM"/>
    </source>
</evidence>
<feature type="transmembrane region" description="Helical" evidence="1">
    <location>
        <begin position="70"/>
        <end position="102"/>
    </location>
</feature>
<evidence type="ECO:0000256" key="1">
    <source>
        <dbReference type="SAM" id="Phobius"/>
    </source>
</evidence>
<dbReference type="STRING" id="1548.CSCA_1480"/>
<reference evidence="2 3" key="1">
    <citation type="journal article" date="2015" name="J. Biotechnol.">
        <title>Complete genome sequence of a malodorant-producing acetogen, Clostridium scatologenes ATCC 25775(T).</title>
        <authorList>
            <person name="Zhu Z."/>
            <person name="Guo T."/>
            <person name="Zheng H."/>
            <person name="Song T."/>
            <person name="Ouyang P."/>
            <person name="Xie J."/>
        </authorList>
    </citation>
    <scope>NUCLEOTIDE SEQUENCE [LARGE SCALE GENOMIC DNA]</scope>
    <source>
        <strain evidence="2 3">ATCC 25775</strain>
    </source>
</reference>
<dbReference type="Proteomes" id="UP000033115">
    <property type="component" value="Chromosome"/>
</dbReference>
<keyword evidence="1" id="KW-0472">Membrane</keyword>
<gene>
    <name evidence="2" type="ORF">CSCA_1480</name>
</gene>
<dbReference type="AlphaFoldDB" id="A0A0E3JY60"/>
<organism evidence="2 3">
    <name type="scientific">Clostridium scatologenes</name>
    <dbReference type="NCBI Taxonomy" id="1548"/>
    <lineage>
        <taxon>Bacteria</taxon>
        <taxon>Bacillati</taxon>
        <taxon>Bacillota</taxon>
        <taxon>Clostridia</taxon>
        <taxon>Eubacteriales</taxon>
        <taxon>Clostridiaceae</taxon>
        <taxon>Clostridium</taxon>
    </lineage>
</organism>
<sequence>MGLNFKKTIKIGKDIVINFNKNNGISISKDAKHSKFKKNKKNDIKYTIRSSGAKNSKFGENVIDARKGHILLMIAICILLFLGLVNPIFLIITIIPILYMFISKHGRQRMYISASIHSLQISKIDKAEKYLKKAKKTLDNELIFELEEDINNIKNRNSNKKKSLVLEYKDILLNKQIERNFKAVEFENKGDINSAIDLYELNIKEGFTGIVPYERLMELYEKQQKYDDEIRVIGKAIEIFKNSWKYKTDKQSEIEMFTLRLEKIKILKEKLY</sequence>
<protein>
    <recommendedName>
        <fullName evidence="4">TPR repeat-containing protein</fullName>
    </recommendedName>
</protein>
<evidence type="ECO:0000313" key="3">
    <source>
        <dbReference type="Proteomes" id="UP000033115"/>
    </source>
</evidence>
<keyword evidence="1" id="KW-0812">Transmembrane</keyword>
<keyword evidence="3" id="KW-1185">Reference proteome</keyword>
<proteinExistence type="predicted"/>
<dbReference type="EMBL" id="CP009933">
    <property type="protein sequence ID" value="AKA68605.1"/>
    <property type="molecule type" value="Genomic_DNA"/>
</dbReference>
<accession>A0A0E3JY60</accession>
<dbReference type="KEGG" id="csq:CSCA_1480"/>
<dbReference type="RefSeq" id="WP_029160029.1">
    <property type="nucleotide sequence ID" value="NZ_CP009933.1"/>
</dbReference>
<dbReference type="HOGENOM" id="CLU_1021989_0_0_9"/>